<reference evidence="2" key="1">
    <citation type="journal article" date="2022" name="IScience">
        <title>Evolution of zygomycete secretomes and the origins of terrestrial fungal ecologies.</title>
        <authorList>
            <person name="Chang Y."/>
            <person name="Wang Y."/>
            <person name="Mondo S."/>
            <person name="Ahrendt S."/>
            <person name="Andreopoulos W."/>
            <person name="Barry K."/>
            <person name="Beard J."/>
            <person name="Benny G.L."/>
            <person name="Blankenship S."/>
            <person name="Bonito G."/>
            <person name="Cuomo C."/>
            <person name="Desiro A."/>
            <person name="Gervers K.A."/>
            <person name="Hundley H."/>
            <person name="Kuo A."/>
            <person name="LaButti K."/>
            <person name="Lang B.F."/>
            <person name="Lipzen A."/>
            <person name="O'Donnell K."/>
            <person name="Pangilinan J."/>
            <person name="Reynolds N."/>
            <person name="Sandor L."/>
            <person name="Smith M.E."/>
            <person name="Tsang A."/>
            <person name="Grigoriev I.V."/>
            <person name="Stajich J.E."/>
            <person name="Spatafora J.W."/>
        </authorList>
    </citation>
    <scope>NUCLEOTIDE SEQUENCE</scope>
    <source>
        <strain evidence="2">RSA 2281</strain>
    </source>
</reference>
<accession>A0AAD5JX44</accession>
<gene>
    <name evidence="2" type="ORF">BDA99DRAFT_573436</name>
</gene>
<reference evidence="2" key="2">
    <citation type="submission" date="2023-02" db="EMBL/GenBank/DDBJ databases">
        <authorList>
            <consortium name="DOE Joint Genome Institute"/>
            <person name="Mondo S.J."/>
            <person name="Chang Y."/>
            <person name="Wang Y."/>
            <person name="Ahrendt S."/>
            <person name="Andreopoulos W."/>
            <person name="Barry K."/>
            <person name="Beard J."/>
            <person name="Benny G.L."/>
            <person name="Blankenship S."/>
            <person name="Bonito G."/>
            <person name="Cuomo C."/>
            <person name="Desiro A."/>
            <person name="Gervers K.A."/>
            <person name="Hundley H."/>
            <person name="Kuo A."/>
            <person name="LaButti K."/>
            <person name="Lang B.F."/>
            <person name="Lipzen A."/>
            <person name="O'Donnell K."/>
            <person name="Pangilinan J."/>
            <person name="Reynolds N."/>
            <person name="Sandor L."/>
            <person name="Smith M.W."/>
            <person name="Tsang A."/>
            <person name="Grigoriev I.V."/>
            <person name="Stajich J.E."/>
            <person name="Spatafora J.W."/>
        </authorList>
    </citation>
    <scope>NUCLEOTIDE SEQUENCE</scope>
    <source>
        <strain evidence="2">RSA 2281</strain>
    </source>
</reference>
<dbReference type="Proteomes" id="UP001209540">
    <property type="component" value="Unassembled WGS sequence"/>
</dbReference>
<comment type="caution">
    <text evidence="2">The sequence shown here is derived from an EMBL/GenBank/DDBJ whole genome shotgun (WGS) entry which is preliminary data.</text>
</comment>
<evidence type="ECO:0000256" key="1">
    <source>
        <dbReference type="SAM" id="Phobius"/>
    </source>
</evidence>
<evidence type="ECO:0000313" key="3">
    <source>
        <dbReference type="Proteomes" id="UP001209540"/>
    </source>
</evidence>
<dbReference type="EMBL" id="JAIXMP010000019">
    <property type="protein sequence ID" value="KAI9258201.1"/>
    <property type="molecule type" value="Genomic_DNA"/>
</dbReference>
<protein>
    <submittedName>
        <fullName evidence="2">Uncharacterized protein</fullName>
    </submittedName>
</protein>
<evidence type="ECO:0000313" key="2">
    <source>
        <dbReference type="EMBL" id="KAI9258201.1"/>
    </source>
</evidence>
<keyword evidence="1" id="KW-0472">Membrane</keyword>
<keyword evidence="1" id="KW-0812">Transmembrane</keyword>
<keyword evidence="1" id="KW-1133">Transmembrane helix</keyword>
<feature type="transmembrane region" description="Helical" evidence="1">
    <location>
        <begin position="49"/>
        <end position="69"/>
    </location>
</feature>
<name>A0AAD5JX44_9FUNG</name>
<sequence length="172" mass="19850">MVVMTKRLAQRECVVRVCSTSRSGVGMVMGMIGVLGGCDDGFMQFMQNFIYYIDILYNTLFFLIDSSIIERISRRRVDRHYRCYWRWYPIHMETLDMQTNAFYVLETPVITAATIAVVRADVFMNIVIYILQGDALTLETGNDLLENESFVIYLQLRIPLNDSCIDDALNAN</sequence>
<organism evidence="2 3">
    <name type="scientific">Phascolomyces articulosus</name>
    <dbReference type="NCBI Taxonomy" id="60185"/>
    <lineage>
        <taxon>Eukaryota</taxon>
        <taxon>Fungi</taxon>
        <taxon>Fungi incertae sedis</taxon>
        <taxon>Mucoromycota</taxon>
        <taxon>Mucoromycotina</taxon>
        <taxon>Mucoromycetes</taxon>
        <taxon>Mucorales</taxon>
        <taxon>Lichtheimiaceae</taxon>
        <taxon>Phascolomyces</taxon>
    </lineage>
</organism>
<dbReference type="AlphaFoldDB" id="A0AAD5JX44"/>
<proteinExistence type="predicted"/>
<keyword evidence="3" id="KW-1185">Reference proteome</keyword>